<feature type="coiled-coil region" evidence="1">
    <location>
        <begin position="254"/>
        <end position="288"/>
    </location>
</feature>
<gene>
    <name evidence="3" type="ORF">HanXRQr2_Chr17g0803751</name>
</gene>
<reference evidence="3" key="1">
    <citation type="journal article" date="2017" name="Nature">
        <title>The sunflower genome provides insights into oil metabolism, flowering and Asterid evolution.</title>
        <authorList>
            <person name="Badouin H."/>
            <person name="Gouzy J."/>
            <person name="Grassa C.J."/>
            <person name="Murat F."/>
            <person name="Staton S.E."/>
            <person name="Cottret L."/>
            <person name="Lelandais-Briere C."/>
            <person name="Owens G.L."/>
            <person name="Carrere S."/>
            <person name="Mayjonade B."/>
            <person name="Legrand L."/>
            <person name="Gill N."/>
            <person name="Kane N.C."/>
            <person name="Bowers J.E."/>
            <person name="Hubner S."/>
            <person name="Bellec A."/>
            <person name="Berard A."/>
            <person name="Berges H."/>
            <person name="Blanchet N."/>
            <person name="Boniface M.C."/>
            <person name="Brunel D."/>
            <person name="Catrice O."/>
            <person name="Chaidir N."/>
            <person name="Claudel C."/>
            <person name="Donnadieu C."/>
            <person name="Faraut T."/>
            <person name="Fievet G."/>
            <person name="Helmstetter N."/>
            <person name="King M."/>
            <person name="Knapp S.J."/>
            <person name="Lai Z."/>
            <person name="Le Paslier M.C."/>
            <person name="Lippi Y."/>
            <person name="Lorenzon L."/>
            <person name="Mandel J.R."/>
            <person name="Marage G."/>
            <person name="Marchand G."/>
            <person name="Marquand E."/>
            <person name="Bret-Mestries E."/>
            <person name="Morien E."/>
            <person name="Nambeesan S."/>
            <person name="Nguyen T."/>
            <person name="Pegot-Espagnet P."/>
            <person name="Pouilly N."/>
            <person name="Raftis F."/>
            <person name="Sallet E."/>
            <person name="Schiex T."/>
            <person name="Thomas J."/>
            <person name="Vandecasteele C."/>
            <person name="Vares D."/>
            <person name="Vear F."/>
            <person name="Vautrin S."/>
            <person name="Crespi M."/>
            <person name="Mangin B."/>
            <person name="Burke J.M."/>
            <person name="Salse J."/>
            <person name="Munos S."/>
            <person name="Vincourt P."/>
            <person name="Rieseberg L.H."/>
            <person name="Langlade N.B."/>
        </authorList>
    </citation>
    <scope>NUCLEOTIDE SEQUENCE</scope>
    <source>
        <tissue evidence="3">Leaves</tissue>
    </source>
</reference>
<comment type="caution">
    <text evidence="3">The sequence shown here is derived from an EMBL/GenBank/DDBJ whole genome shotgun (WGS) entry which is preliminary data.</text>
</comment>
<accession>A0A9K3DIY8</accession>
<dbReference type="PANTHER" id="PTHR31099">
    <property type="entry name" value="OS06G0165300 PROTEIN"/>
    <property type="match status" value="1"/>
</dbReference>
<organism evidence="3 4">
    <name type="scientific">Helianthus annuus</name>
    <name type="common">Common sunflower</name>
    <dbReference type="NCBI Taxonomy" id="4232"/>
    <lineage>
        <taxon>Eukaryota</taxon>
        <taxon>Viridiplantae</taxon>
        <taxon>Streptophyta</taxon>
        <taxon>Embryophyta</taxon>
        <taxon>Tracheophyta</taxon>
        <taxon>Spermatophyta</taxon>
        <taxon>Magnoliopsida</taxon>
        <taxon>eudicotyledons</taxon>
        <taxon>Gunneridae</taxon>
        <taxon>Pentapetalae</taxon>
        <taxon>asterids</taxon>
        <taxon>campanulids</taxon>
        <taxon>Asterales</taxon>
        <taxon>Asteraceae</taxon>
        <taxon>Asteroideae</taxon>
        <taxon>Heliantheae alliance</taxon>
        <taxon>Heliantheae</taxon>
        <taxon>Helianthus</taxon>
    </lineage>
</organism>
<sequence length="408" mass="46163">MESEKAQLKAGEKLSEKEIEVATTIPLEKAQPDQPAHEREKGSEIKKPSKPSSTDTPDPPIEVASTVDKEKTTAVIGASSGGPGGFVLQTPIGPKVTIGDLYYKTYIEELRGNAPHQAPWGLKQKDTFKDFSSYRKWFLNSFTPGEVNRQRARTHDELYQAYVVGEANTRAANHQIVREWRTMVKERADWEKYRDSLMKEMKSYEIAKAAFAEEKAKFESDRKSEEWGREGPRGKLRTAEELSSKERAEFKKICEKDNQRAYAARNKITELERKIVELTGKVEDAQASKEMLRFVELAEVKAQLSGRDKDLTARDVEIAELKRRLREQVDKSESLEIDLEAERSKTVSAEEARQKAEEARAISSTPLNVAQNNYAEVQGIVDTLSSEAEWLRGRGVCLVCSIRLTFVC</sequence>
<feature type="compositionally biased region" description="Basic and acidic residues" evidence="2">
    <location>
        <begin position="1"/>
        <end position="20"/>
    </location>
</feature>
<protein>
    <submittedName>
        <fullName evidence="3">Uncharacterized protein</fullName>
    </submittedName>
</protein>
<feature type="coiled-coil region" evidence="1">
    <location>
        <begin position="318"/>
        <end position="359"/>
    </location>
</feature>
<feature type="region of interest" description="Disordered" evidence="2">
    <location>
        <begin position="1"/>
        <end position="63"/>
    </location>
</feature>
<dbReference type="Gramene" id="mRNA:HanXRQr2_Chr17g0803751">
    <property type="protein sequence ID" value="mRNA:HanXRQr2_Chr17g0803751"/>
    <property type="gene ID" value="HanXRQr2_Chr17g0803751"/>
</dbReference>
<keyword evidence="4" id="KW-1185">Reference proteome</keyword>
<name>A0A9K3DIY8_HELAN</name>
<evidence type="ECO:0000256" key="2">
    <source>
        <dbReference type="SAM" id="MobiDB-lite"/>
    </source>
</evidence>
<feature type="region of interest" description="Disordered" evidence="2">
    <location>
        <begin position="221"/>
        <end position="241"/>
    </location>
</feature>
<dbReference type="Proteomes" id="UP000215914">
    <property type="component" value="Unassembled WGS sequence"/>
</dbReference>
<evidence type="ECO:0000256" key="1">
    <source>
        <dbReference type="SAM" id="Coils"/>
    </source>
</evidence>
<evidence type="ECO:0000313" key="4">
    <source>
        <dbReference type="Proteomes" id="UP000215914"/>
    </source>
</evidence>
<keyword evidence="1" id="KW-0175">Coiled coil</keyword>
<evidence type="ECO:0000313" key="3">
    <source>
        <dbReference type="EMBL" id="KAF5755523.1"/>
    </source>
</evidence>
<dbReference type="EMBL" id="MNCJ02000332">
    <property type="protein sequence ID" value="KAF5755523.1"/>
    <property type="molecule type" value="Genomic_DNA"/>
</dbReference>
<feature type="compositionally biased region" description="Basic and acidic residues" evidence="2">
    <location>
        <begin position="35"/>
        <end position="47"/>
    </location>
</feature>
<dbReference type="AlphaFoldDB" id="A0A9K3DIY8"/>
<reference evidence="3" key="2">
    <citation type="submission" date="2020-06" db="EMBL/GenBank/DDBJ databases">
        <title>Helianthus annuus Genome sequencing and assembly Release 2.</title>
        <authorList>
            <person name="Gouzy J."/>
            <person name="Langlade N."/>
            <person name="Munos S."/>
        </authorList>
    </citation>
    <scope>NUCLEOTIDE SEQUENCE</scope>
    <source>
        <tissue evidence="3">Leaves</tissue>
    </source>
</reference>
<dbReference type="PANTHER" id="PTHR31099:SF49">
    <property type="entry name" value="MYOSIN HEAVY CHAIN-LIKE PROTEIN"/>
    <property type="match status" value="1"/>
</dbReference>
<proteinExistence type="predicted"/>